<proteinExistence type="predicted"/>
<dbReference type="GO" id="GO:0003677">
    <property type="term" value="F:DNA binding"/>
    <property type="evidence" value="ECO:0007669"/>
    <property type="project" value="InterPro"/>
</dbReference>
<organism evidence="2 3">
    <name type="scientific">Streptosporangium saharense</name>
    <dbReference type="NCBI Taxonomy" id="1706840"/>
    <lineage>
        <taxon>Bacteria</taxon>
        <taxon>Bacillati</taxon>
        <taxon>Actinomycetota</taxon>
        <taxon>Actinomycetes</taxon>
        <taxon>Streptosporangiales</taxon>
        <taxon>Streptosporangiaceae</taxon>
        <taxon>Streptosporangium</taxon>
    </lineage>
</organism>
<dbReference type="InterPro" id="IPR001387">
    <property type="entry name" value="Cro/C1-type_HTH"/>
</dbReference>
<comment type="caution">
    <text evidence="2">The sequence shown here is derived from an EMBL/GenBank/DDBJ whole genome shotgun (WGS) entry which is preliminary data.</text>
</comment>
<dbReference type="SUPFAM" id="SSF47413">
    <property type="entry name" value="lambda repressor-like DNA-binding domains"/>
    <property type="match status" value="1"/>
</dbReference>
<gene>
    <name evidence="2" type="ORF">FHS44_004778</name>
</gene>
<dbReference type="Pfam" id="PF01381">
    <property type="entry name" value="HTH_3"/>
    <property type="match status" value="1"/>
</dbReference>
<dbReference type="Proteomes" id="UP000552644">
    <property type="component" value="Unassembled WGS sequence"/>
</dbReference>
<feature type="domain" description="HTH cro/C1-type" evidence="1">
    <location>
        <begin position="33"/>
        <end position="87"/>
    </location>
</feature>
<dbReference type="InterPro" id="IPR010982">
    <property type="entry name" value="Lambda_DNA-bd_dom_sf"/>
</dbReference>
<dbReference type="PROSITE" id="PS50943">
    <property type="entry name" value="HTH_CROC1"/>
    <property type="match status" value="1"/>
</dbReference>
<evidence type="ECO:0000313" key="2">
    <source>
        <dbReference type="EMBL" id="MBB4917658.1"/>
    </source>
</evidence>
<evidence type="ECO:0000313" key="3">
    <source>
        <dbReference type="Proteomes" id="UP000552644"/>
    </source>
</evidence>
<keyword evidence="3" id="KW-1185">Reference proteome</keyword>
<dbReference type="CDD" id="cd00093">
    <property type="entry name" value="HTH_XRE"/>
    <property type="match status" value="1"/>
</dbReference>
<name>A0A7W7QQ74_9ACTN</name>
<dbReference type="SMART" id="SM00530">
    <property type="entry name" value="HTH_XRE"/>
    <property type="match status" value="1"/>
</dbReference>
<evidence type="ECO:0000259" key="1">
    <source>
        <dbReference type="PROSITE" id="PS50943"/>
    </source>
</evidence>
<dbReference type="RefSeq" id="WP_312863782.1">
    <property type="nucleotide sequence ID" value="NZ_JACHJP010000005.1"/>
</dbReference>
<dbReference type="AlphaFoldDB" id="A0A7W7QQ74"/>
<dbReference type="Gene3D" id="1.10.260.40">
    <property type="entry name" value="lambda repressor-like DNA-binding domains"/>
    <property type="match status" value="1"/>
</dbReference>
<protein>
    <submittedName>
        <fullName evidence="2">Transcriptional regulator with XRE-family HTH domain</fullName>
    </submittedName>
</protein>
<reference evidence="2 3" key="1">
    <citation type="submission" date="2020-08" db="EMBL/GenBank/DDBJ databases">
        <title>Genomic Encyclopedia of Type Strains, Phase III (KMG-III): the genomes of soil and plant-associated and newly described type strains.</title>
        <authorList>
            <person name="Whitman W."/>
        </authorList>
    </citation>
    <scope>NUCLEOTIDE SEQUENCE [LARGE SCALE GENOMIC DNA]</scope>
    <source>
        <strain evidence="2 3">CECT 8840</strain>
    </source>
</reference>
<sequence>MSRRELRGRRMDEPDAAEVYEAARLAYELGKVVRAMREGRGWSQDDLARAARLRRSTVARFEAGGSIPTLPILDRLARALDAELEIRLAPRAPAA</sequence>
<accession>A0A7W7QQ74</accession>
<dbReference type="EMBL" id="JACHJP010000005">
    <property type="protein sequence ID" value="MBB4917658.1"/>
    <property type="molecule type" value="Genomic_DNA"/>
</dbReference>